<gene>
    <name evidence="3" type="ORF">COS99_02890</name>
</gene>
<feature type="domain" description="GAF" evidence="2">
    <location>
        <begin position="202"/>
        <end position="338"/>
    </location>
</feature>
<dbReference type="InterPro" id="IPR029016">
    <property type="entry name" value="GAF-like_dom_sf"/>
</dbReference>
<dbReference type="SUPFAM" id="SSF55781">
    <property type="entry name" value="GAF domain-like"/>
    <property type="match status" value="1"/>
</dbReference>
<dbReference type="Pfam" id="PF13185">
    <property type="entry name" value="GAF_2"/>
    <property type="match status" value="1"/>
</dbReference>
<dbReference type="AlphaFoldDB" id="A0A2J0KZU9"/>
<evidence type="ECO:0000259" key="2">
    <source>
        <dbReference type="Pfam" id="PF13185"/>
    </source>
</evidence>
<sequence>MQNTDLGLKDLVRSEKWCSFQEHLSEALDLPIATIDSTGKISSKIHNPCALWEKISPHSPNSSYFVFCKTCILKSKSRKKIHLNETAHCKCPFDLDVFIIPIRSSGDSIVAYVVVGPVMLGKRKEPSEYMKYAESVGIGIEKLMDSIIEINVFSHNKMRSIVKLITQVFSYLAQAAYHKKRLSEITPEFKKMDPMFARYYEEKVLSTFLKACTMALDADSGSVMTVDKDSDKLRIRVATKLDKNIMNDTTIKMGDSLAGIAAETAKPIILPKDQNKSAISKKMKRKYIKSSMIMPFTKSHTNKVYGVINLNIMRKDKEFSDHDIGFVKELVNLASLALTPLK</sequence>
<evidence type="ECO:0000313" key="3">
    <source>
        <dbReference type="EMBL" id="PIU41940.1"/>
    </source>
</evidence>
<reference evidence="3 4" key="1">
    <citation type="submission" date="2017-09" db="EMBL/GenBank/DDBJ databases">
        <title>Depth-based differentiation of microbial function through sediment-hosted aquifers and enrichment of novel symbionts in the deep terrestrial subsurface.</title>
        <authorList>
            <person name="Probst A.J."/>
            <person name="Ladd B."/>
            <person name="Jarett J.K."/>
            <person name="Geller-Mcgrath D.E."/>
            <person name="Sieber C.M."/>
            <person name="Emerson J.B."/>
            <person name="Anantharaman K."/>
            <person name="Thomas B.C."/>
            <person name="Malmstrom R."/>
            <person name="Stieglmeier M."/>
            <person name="Klingl A."/>
            <person name="Woyke T."/>
            <person name="Ryan C.M."/>
            <person name="Banfield J.F."/>
        </authorList>
    </citation>
    <scope>NUCLEOTIDE SEQUENCE [LARGE SCALE GENOMIC DNA]</scope>
    <source>
        <strain evidence="3">CG07_land_8_20_14_0_80_42_15</strain>
    </source>
</reference>
<dbReference type="InterPro" id="IPR018771">
    <property type="entry name" value="PocR_dom"/>
</dbReference>
<evidence type="ECO:0000259" key="1">
    <source>
        <dbReference type="Pfam" id="PF10114"/>
    </source>
</evidence>
<comment type="caution">
    <text evidence="3">The sequence shown here is derived from an EMBL/GenBank/DDBJ whole genome shotgun (WGS) entry which is preliminary data.</text>
</comment>
<organism evidence="3 4">
    <name type="scientific">Candidatus Aquitaenariimonas noxiae</name>
    <dbReference type="NCBI Taxonomy" id="1974741"/>
    <lineage>
        <taxon>Bacteria</taxon>
        <taxon>Pseudomonadati</taxon>
        <taxon>Candidatus Omnitrophota</taxon>
        <taxon>Candidatus Aquitaenariimonas</taxon>
    </lineage>
</organism>
<proteinExistence type="predicted"/>
<dbReference type="Gene3D" id="3.30.450.40">
    <property type="match status" value="1"/>
</dbReference>
<dbReference type="Pfam" id="PF10114">
    <property type="entry name" value="PocR"/>
    <property type="match status" value="1"/>
</dbReference>
<protein>
    <recommendedName>
        <fullName evidence="5">GAF domain-containing protein</fullName>
    </recommendedName>
</protein>
<dbReference type="InterPro" id="IPR003018">
    <property type="entry name" value="GAF"/>
</dbReference>
<evidence type="ECO:0008006" key="5">
    <source>
        <dbReference type="Google" id="ProtNLM"/>
    </source>
</evidence>
<feature type="domain" description="PocR" evidence="1">
    <location>
        <begin position="10"/>
        <end position="177"/>
    </location>
</feature>
<dbReference type="EMBL" id="PEWV01000027">
    <property type="protein sequence ID" value="PIU41940.1"/>
    <property type="molecule type" value="Genomic_DNA"/>
</dbReference>
<dbReference type="Proteomes" id="UP000230052">
    <property type="component" value="Unassembled WGS sequence"/>
</dbReference>
<evidence type="ECO:0000313" key="4">
    <source>
        <dbReference type="Proteomes" id="UP000230052"/>
    </source>
</evidence>
<accession>A0A2J0KZU9</accession>
<name>A0A2J0KZU9_9BACT</name>